<evidence type="ECO:0000313" key="5">
    <source>
        <dbReference type="EMBL" id="CAA6805119.1"/>
    </source>
</evidence>
<dbReference type="SUPFAM" id="SSF53098">
    <property type="entry name" value="Ribonuclease H-like"/>
    <property type="match status" value="1"/>
</dbReference>
<keyword evidence="3 5" id="KW-0269">Exonuclease</keyword>
<dbReference type="PANTHER" id="PTHR23044:SF61">
    <property type="entry name" value="3'-5' EXORIBONUCLEASE 1-RELATED"/>
    <property type="match status" value="1"/>
</dbReference>
<proteinExistence type="predicted"/>
<evidence type="ECO:0000256" key="3">
    <source>
        <dbReference type="ARBA" id="ARBA00022839"/>
    </source>
</evidence>
<name>A0A6S6SIG2_9BACT</name>
<accession>A0A6S6SIG2</accession>
<protein>
    <submittedName>
        <fullName evidence="5">Inhibitor of the KinA pathway to sporulation, predicted exonuclease</fullName>
    </submittedName>
</protein>
<feature type="domain" description="Exonuclease" evidence="4">
    <location>
        <begin position="8"/>
        <end position="184"/>
    </location>
</feature>
<evidence type="ECO:0000256" key="2">
    <source>
        <dbReference type="ARBA" id="ARBA00022801"/>
    </source>
</evidence>
<dbReference type="CDD" id="cd06133">
    <property type="entry name" value="ERI-1_3'hExo_like"/>
    <property type="match status" value="1"/>
</dbReference>
<dbReference type="GO" id="GO:0003676">
    <property type="term" value="F:nucleic acid binding"/>
    <property type="evidence" value="ECO:0007669"/>
    <property type="project" value="InterPro"/>
</dbReference>
<dbReference type="InterPro" id="IPR051274">
    <property type="entry name" value="3-5_Exoribonuclease"/>
</dbReference>
<gene>
    <name evidence="5" type="ORF">HELGO_WM14712</name>
</gene>
<dbReference type="AlphaFoldDB" id="A0A6S6SIG2"/>
<dbReference type="InterPro" id="IPR047201">
    <property type="entry name" value="ERI-1_3'hExo-like"/>
</dbReference>
<organism evidence="5">
    <name type="scientific">uncultured Sulfurovum sp</name>
    <dbReference type="NCBI Taxonomy" id="269237"/>
    <lineage>
        <taxon>Bacteria</taxon>
        <taxon>Pseudomonadati</taxon>
        <taxon>Campylobacterota</taxon>
        <taxon>Epsilonproteobacteria</taxon>
        <taxon>Campylobacterales</taxon>
        <taxon>Sulfurovaceae</taxon>
        <taxon>Sulfurovum</taxon>
        <taxon>environmental samples</taxon>
    </lineage>
</organism>
<sequence length="184" mass="21036">MTNNNHKNYLIIDLEATCCKERIITREAMEIIEIGAVVVDAGTLDVVDEYTTFIKPILNPTLTDFCKTLTTITQDDVDNAIGYKEAIEAFKTWSSQYEEYLFCSWGDYDKNQFILDAKLHNLDYPFNEEHLNIKKAFAKQQNIKPCGLDRALAHVGLELEGTHHRGIDDARNMARLMPFIVQSS</sequence>
<dbReference type="EMBL" id="CACVAP010000046">
    <property type="protein sequence ID" value="CAA6805119.1"/>
    <property type="molecule type" value="Genomic_DNA"/>
</dbReference>
<dbReference type="PANTHER" id="PTHR23044">
    <property type="entry name" value="3'-5' EXONUCLEASE ERI1-RELATED"/>
    <property type="match status" value="1"/>
</dbReference>
<dbReference type="InterPro" id="IPR013520">
    <property type="entry name" value="Ribonucl_H"/>
</dbReference>
<reference evidence="5" key="1">
    <citation type="submission" date="2020-01" db="EMBL/GenBank/DDBJ databases">
        <authorList>
            <person name="Meier V. D."/>
            <person name="Meier V D."/>
        </authorList>
    </citation>
    <scope>NUCLEOTIDE SEQUENCE</scope>
    <source>
        <strain evidence="5">HLG_WM_MAG_06</strain>
    </source>
</reference>
<dbReference type="SMART" id="SM00479">
    <property type="entry name" value="EXOIII"/>
    <property type="match status" value="1"/>
</dbReference>
<dbReference type="GO" id="GO:0006259">
    <property type="term" value="P:DNA metabolic process"/>
    <property type="evidence" value="ECO:0007669"/>
    <property type="project" value="UniProtKB-ARBA"/>
</dbReference>
<keyword evidence="2" id="KW-0378">Hydrolase</keyword>
<dbReference type="InterPro" id="IPR012337">
    <property type="entry name" value="RNaseH-like_sf"/>
</dbReference>
<evidence type="ECO:0000259" key="4">
    <source>
        <dbReference type="SMART" id="SM00479"/>
    </source>
</evidence>
<dbReference type="InterPro" id="IPR036397">
    <property type="entry name" value="RNaseH_sf"/>
</dbReference>
<dbReference type="GO" id="GO:0000175">
    <property type="term" value="F:3'-5'-RNA exonuclease activity"/>
    <property type="evidence" value="ECO:0007669"/>
    <property type="project" value="InterPro"/>
</dbReference>
<dbReference type="Pfam" id="PF00929">
    <property type="entry name" value="RNase_T"/>
    <property type="match status" value="1"/>
</dbReference>
<keyword evidence="1" id="KW-0540">Nuclease</keyword>
<dbReference type="Gene3D" id="3.30.420.10">
    <property type="entry name" value="Ribonuclease H-like superfamily/Ribonuclease H"/>
    <property type="match status" value="1"/>
</dbReference>
<evidence type="ECO:0000256" key="1">
    <source>
        <dbReference type="ARBA" id="ARBA00022722"/>
    </source>
</evidence>